<dbReference type="GO" id="GO:0006865">
    <property type="term" value="P:amino acid transport"/>
    <property type="evidence" value="ECO:0007669"/>
    <property type="project" value="UniProtKB-KW"/>
</dbReference>
<feature type="domain" description="Leucine-binding protein" evidence="4">
    <location>
        <begin position="48"/>
        <end position="352"/>
    </location>
</feature>
<dbReference type="InterPro" id="IPR028081">
    <property type="entry name" value="Leu-bd"/>
</dbReference>
<proteinExistence type="inferred from homology"/>
<dbReference type="AlphaFoldDB" id="A0A1E3WAM5"/>
<evidence type="ECO:0000259" key="4">
    <source>
        <dbReference type="Pfam" id="PF13458"/>
    </source>
</evidence>
<dbReference type="Pfam" id="PF13458">
    <property type="entry name" value="Peripla_BP_6"/>
    <property type="match status" value="1"/>
</dbReference>
<dbReference type="InterPro" id="IPR028082">
    <property type="entry name" value="Peripla_BP_I"/>
</dbReference>
<gene>
    <name evidence="5" type="ORF">AUC71_02165</name>
</gene>
<dbReference type="Proteomes" id="UP000095042">
    <property type="component" value="Unassembled WGS sequence"/>
</dbReference>
<evidence type="ECO:0000313" key="5">
    <source>
        <dbReference type="EMBL" id="ODS02147.1"/>
    </source>
</evidence>
<dbReference type="PANTHER" id="PTHR30483:SF6">
    <property type="entry name" value="PERIPLASMIC BINDING PROTEIN OF ABC TRANSPORTER FOR NATURAL AMINO ACIDS"/>
    <property type="match status" value="1"/>
</dbReference>
<comment type="caution">
    <text evidence="5">The sequence shown here is derived from an EMBL/GenBank/DDBJ whole genome shotgun (WGS) entry which is preliminary data.</text>
</comment>
<dbReference type="EMBL" id="LPWD01000401">
    <property type="protein sequence ID" value="ODS02147.1"/>
    <property type="molecule type" value="Genomic_DNA"/>
</dbReference>
<reference evidence="5 6" key="1">
    <citation type="journal article" date="2016" name="Environ. Microbiol.">
        <title>New Methyloceanibacter diversity from North Sea sediments includes methanotroph containing solely the soluble methane monooxygenase.</title>
        <authorList>
            <person name="Vekeman B."/>
            <person name="Kerckhof F.M."/>
            <person name="Cremers G."/>
            <person name="de Vos P."/>
            <person name="Vandamme P."/>
            <person name="Boon N."/>
            <person name="Op den Camp H.J."/>
            <person name="Heylen K."/>
        </authorList>
    </citation>
    <scope>NUCLEOTIDE SEQUENCE [LARGE SCALE GENOMIC DNA]</scope>
    <source>
        <strain evidence="5 6">R-67177</strain>
    </source>
</reference>
<dbReference type="InterPro" id="IPR051010">
    <property type="entry name" value="BCAA_transport"/>
</dbReference>
<keyword evidence="2" id="KW-0732">Signal</keyword>
<keyword evidence="3" id="KW-0029">Amino-acid transport</keyword>
<dbReference type="Gene3D" id="3.40.50.2300">
    <property type="match status" value="2"/>
</dbReference>
<keyword evidence="6" id="KW-1185">Reference proteome</keyword>
<evidence type="ECO:0000256" key="2">
    <source>
        <dbReference type="ARBA" id="ARBA00022729"/>
    </source>
</evidence>
<protein>
    <recommendedName>
        <fullName evidence="4">Leucine-binding protein domain-containing protein</fullName>
    </recommendedName>
</protein>
<organism evidence="5 6">
    <name type="scientific">Methyloceanibacter marginalis</name>
    <dbReference type="NCBI Taxonomy" id="1774971"/>
    <lineage>
        <taxon>Bacteria</taxon>
        <taxon>Pseudomonadati</taxon>
        <taxon>Pseudomonadota</taxon>
        <taxon>Alphaproteobacteria</taxon>
        <taxon>Hyphomicrobiales</taxon>
        <taxon>Hyphomicrobiaceae</taxon>
        <taxon>Methyloceanibacter</taxon>
    </lineage>
</organism>
<accession>A0A1E3WAM5</accession>
<dbReference type="CDD" id="cd06268">
    <property type="entry name" value="PBP1_ABC_transporter_LIVBP-like"/>
    <property type="match status" value="1"/>
</dbReference>
<evidence type="ECO:0000313" key="6">
    <source>
        <dbReference type="Proteomes" id="UP000095042"/>
    </source>
</evidence>
<dbReference type="NCBIfam" id="TIGR03863">
    <property type="entry name" value="PQQ_ABC_bind"/>
    <property type="match status" value="1"/>
</dbReference>
<keyword evidence="3" id="KW-0813">Transport</keyword>
<sequence>MAVGQVQVAAQNLAPGGEPKTITIHYLGKAYKEPPPLSLLEKILTDEGLAGAKLGVHDNNSTGKFLGQEFVLQPEIVPEDGDPVAKAQEIFKIGDALIIADLEPSDLLAIADLPEAANSVILNVRSDQDDLREQDCRQNVFHILPSYAMRADALAQYLIWKRWNRWFLVTGKTAKDKAYAQAVKRAAKRFGGKIVEERAFEFDAGNRRTDSGHQQIQTKMPELTQGAASHDVVWTADVGDAFGTYLLFRTYDPDPVVGTQGLVAVAWHRAYEQYAGTQLQNAFEEAAGRIMTERDYAAWLAARVFGEAATRTQETDVSVLREYINSKDFKVAGFKGQQLTFRPWNRQLRQPVLIIGPQALVSMSPQDGFLHPHYLTDTLGFDAPESKCSLPSQTR</sequence>
<dbReference type="PANTHER" id="PTHR30483">
    <property type="entry name" value="LEUCINE-SPECIFIC-BINDING PROTEIN"/>
    <property type="match status" value="1"/>
</dbReference>
<dbReference type="InterPro" id="IPR022478">
    <property type="entry name" value="ABC_transptr_sub-bd_PQQ"/>
</dbReference>
<name>A0A1E3WAM5_9HYPH</name>
<evidence type="ECO:0000256" key="1">
    <source>
        <dbReference type="ARBA" id="ARBA00010062"/>
    </source>
</evidence>
<comment type="similarity">
    <text evidence="1">Belongs to the leucine-binding protein family.</text>
</comment>
<evidence type="ECO:0000256" key="3">
    <source>
        <dbReference type="ARBA" id="ARBA00022970"/>
    </source>
</evidence>
<dbReference type="SUPFAM" id="SSF53822">
    <property type="entry name" value="Periplasmic binding protein-like I"/>
    <property type="match status" value="1"/>
</dbReference>